<feature type="compositionally biased region" description="Basic and acidic residues" evidence="1">
    <location>
        <begin position="631"/>
        <end position="656"/>
    </location>
</feature>
<feature type="region of interest" description="Disordered" evidence="1">
    <location>
        <begin position="275"/>
        <end position="295"/>
    </location>
</feature>
<dbReference type="PANTHER" id="PTHR46576:SF1">
    <property type="entry name" value="BROMO ADJACENT HOMOLOGY DOMAIN-CONTAINING 1 PROTEIN"/>
    <property type="match status" value="1"/>
</dbReference>
<dbReference type="AlphaFoldDB" id="A0ABD3WL81"/>
<dbReference type="PANTHER" id="PTHR46576">
    <property type="entry name" value="BROMO ADJACENT HOMOLOGY DOMAIN-CONTAINING 1 PROTEIN"/>
    <property type="match status" value="1"/>
</dbReference>
<reference evidence="3 4" key="1">
    <citation type="submission" date="2024-11" db="EMBL/GenBank/DDBJ databases">
        <title>Chromosome-level genome assembly of the freshwater bivalve Anodonta woodiana.</title>
        <authorList>
            <person name="Chen X."/>
        </authorList>
    </citation>
    <scope>NUCLEOTIDE SEQUENCE [LARGE SCALE GENOMIC DNA]</scope>
    <source>
        <strain evidence="3">MN2024</strain>
        <tissue evidence="3">Gills</tissue>
    </source>
</reference>
<evidence type="ECO:0000259" key="2">
    <source>
        <dbReference type="PROSITE" id="PS51038"/>
    </source>
</evidence>
<dbReference type="InterPro" id="IPR043151">
    <property type="entry name" value="BAH_sf"/>
</dbReference>
<feature type="compositionally biased region" description="Basic residues" evidence="1">
    <location>
        <begin position="593"/>
        <end position="606"/>
    </location>
</feature>
<dbReference type="Proteomes" id="UP001634394">
    <property type="component" value="Unassembled WGS sequence"/>
</dbReference>
<evidence type="ECO:0000256" key="1">
    <source>
        <dbReference type="SAM" id="MobiDB-lite"/>
    </source>
</evidence>
<dbReference type="InterPro" id="IPR053032">
    <property type="entry name" value="BAH_domain-containing"/>
</dbReference>
<accession>A0ABD3WL81</accession>
<dbReference type="PROSITE" id="PS51038">
    <property type="entry name" value="BAH"/>
    <property type="match status" value="1"/>
</dbReference>
<dbReference type="Pfam" id="PF01426">
    <property type="entry name" value="BAH"/>
    <property type="match status" value="1"/>
</dbReference>
<feature type="region of interest" description="Disordered" evidence="1">
    <location>
        <begin position="84"/>
        <end position="109"/>
    </location>
</feature>
<keyword evidence="4" id="KW-1185">Reference proteome</keyword>
<proteinExistence type="predicted"/>
<sequence>MATNAEISNGVIIGDLSSITQNQDDDSQSDSLNECCENSSKVSCSSIEEYKNSHKIGHRKASEGIITYNEPWFQTIVNTMYEKENNTKQTKKRSNSEKIESDGTPTKRIMVNNSLGRSVSCDSGLQKKILALKKEEMQGSSVKKKEKEEVNLPKYRNKRVASLNAATLCQILCENDRKSRKIDKDKSQIKKCVPVELTKTWKKGRSDSDENMKVKIQKNKSLKGEKLHLTSELSESSQAKKKFPMKKKMIKEEILEKKTKKLTLQRAKKILNSRKMHKDKMESKQKEKPFKRKENSFNNTVIRRKRGDTCCAARTHVNVTPKRLYRGGWYECYQPSSYCPNQGPALYWSNNDIIDHNSAGTSRDSESSAEDKATSIVDVTGPYTVPRLQMLESSPYINTLMPHGLGHISSVCQVCNCAHSSMLQAAQCQTYTLGGVGSLSNVQVLPPYSVSSAFTCPPPHRSSFSHCSCPACCTAGGYYSSSGTPIIHDPIVLHHPVPLQLSHTEPGIQNIVKSDQSEYVDVVDSQSDDSRLSLITSMKSTSCDLKKAFKTVKPKDPNKIRAIKSKNEKIKHAQKLIKSKKLMKKDLEEMVKPKFKKSKNRVKNVKQQKTEHITEENENSESQNSENYENSGKEMEIVKEKNERKKSRGNEEDIEKKVKAKKKVLQHGWKWYGEPEIRTMKRLDGQTVTRKCYPAIKHDKDDIIQVRDCVLVCSGPRPKDIPFVAKISNFWEEEDNGEMMMTLLWYYRPEHTEAGRKPQHLENELFACRHWDETTLACIEDKAYVLTYNEYCRYMAEACRSRCNFPPRPKVVPDPEEGYREQGRPPSDIDPDNVLLCRQVYDLKLRRILKNPS</sequence>
<feature type="region of interest" description="Disordered" evidence="1">
    <location>
        <begin position="593"/>
        <end position="656"/>
    </location>
</feature>
<dbReference type="EMBL" id="JBJQND010000006">
    <property type="protein sequence ID" value="KAL3874704.1"/>
    <property type="molecule type" value="Genomic_DNA"/>
</dbReference>
<comment type="caution">
    <text evidence="3">The sequence shown here is derived from an EMBL/GenBank/DDBJ whole genome shotgun (WGS) entry which is preliminary data.</text>
</comment>
<dbReference type="SMART" id="SM00439">
    <property type="entry name" value="BAH"/>
    <property type="match status" value="1"/>
</dbReference>
<dbReference type="InterPro" id="IPR001025">
    <property type="entry name" value="BAH_dom"/>
</dbReference>
<protein>
    <recommendedName>
        <fullName evidence="2">BAH domain-containing protein</fullName>
    </recommendedName>
</protein>
<evidence type="ECO:0000313" key="3">
    <source>
        <dbReference type="EMBL" id="KAL3874704.1"/>
    </source>
</evidence>
<feature type="compositionally biased region" description="Low complexity" evidence="1">
    <location>
        <begin position="620"/>
        <end position="630"/>
    </location>
</feature>
<name>A0ABD3WL81_SINWO</name>
<evidence type="ECO:0000313" key="4">
    <source>
        <dbReference type="Proteomes" id="UP001634394"/>
    </source>
</evidence>
<feature type="region of interest" description="Disordered" evidence="1">
    <location>
        <begin position="811"/>
        <end position="831"/>
    </location>
</feature>
<dbReference type="Gene3D" id="2.30.30.490">
    <property type="match status" value="1"/>
</dbReference>
<feature type="compositionally biased region" description="Basic and acidic residues" evidence="1">
    <location>
        <begin position="811"/>
        <end position="823"/>
    </location>
</feature>
<organism evidence="3 4">
    <name type="scientific">Sinanodonta woodiana</name>
    <name type="common">Chinese pond mussel</name>
    <name type="synonym">Anodonta woodiana</name>
    <dbReference type="NCBI Taxonomy" id="1069815"/>
    <lineage>
        <taxon>Eukaryota</taxon>
        <taxon>Metazoa</taxon>
        <taxon>Spiralia</taxon>
        <taxon>Lophotrochozoa</taxon>
        <taxon>Mollusca</taxon>
        <taxon>Bivalvia</taxon>
        <taxon>Autobranchia</taxon>
        <taxon>Heteroconchia</taxon>
        <taxon>Palaeoheterodonta</taxon>
        <taxon>Unionida</taxon>
        <taxon>Unionoidea</taxon>
        <taxon>Unionidae</taxon>
        <taxon>Unioninae</taxon>
        <taxon>Sinanodonta</taxon>
    </lineage>
</organism>
<feature type="compositionally biased region" description="Basic and acidic residues" evidence="1">
    <location>
        <begin position="279"/>
        <end position="295"/>
    </location>
</feature>
<feature type="domain" description="BAH" evidence="2">
    <location>
        <begin position="702"/>
        <end position="852"/>
    </location>
</feature>
<gene>
    <name evidence="3" type="ORF">ACJMK2_037679</name>
</gene>